<dbReference type="CDD" id="cd06261">
    <property type="entry name" value="TM_PBP2"/>
    <property type="match status" value="1"/>
</dbReference>
<organism evidence="9 10">
    <name type="scientific">Thermanaerothrix daxensis</name>
    <dbReference type="NCBI Taxonomy" id="869279"/>
    <lineage>
        <taxon>Bacteria</taxon>
        <taxon>Bacillati</taxon>
        <taxon>Chloroflexota</taxon>
        <taxon>Anaerolineae</taxon>
        <taxon>Anaerolineales</taxon>
        <taxon>Anaerolineaceae</taxon>
        <taxon>Thermanaerothrix</taxon>
    </lineage>
</organism>
<dbReference type="GO" id="GO:0055085">
    <property type="term" value="P:transmembrane transport"/>
    <property type="evidence" value="ECO:0007669"/>
    <property type="project" value="InterPro"/>
</dbReference>
<keyword evidence="5 7" id="KW-1133">Transmembrane helix</keyword>
<sequence>MRKFFADKDRVLSVVLVLPSILAVLIFIYGFIGWTVRVSLSKWKGLNPDYTWNGLTNYINLFSDPRFAVDVRNTVIFTSVFVVGTILLGFFLAVLLDQGLKGEGFFRSLFLFPMAISYIVTGVVWRWLMNPATGTRTSGFNLLFSYLHLDFLQNAWHTTPTWGIAAVALAAIWQMSGYTMALYLAGLRAIPHELREAAQIDGASDLQIYRFVILPLLTPVTLSALIILGHMSLKVFDLIIAIAGKQLPLDVPAIYMWQTTFDGLFYGRGAAISILLLISVAVLIIPYIIYTLRTETFK</sequence>
<keyword evidence="2 7" id="KW-0813">Transport</keyword>
<comment type="subcellular location">
    <subcellularLocation>
        <location evidence="1 7">Cell membrane</location>
        <topology evidence="1 7">Multi-pass membrane protein</topology>
    </subcellularLocation>
</comment>
<dbReference type="InterPro" id="IPR035906">
    <property type="entry name" value="MetI-like_sf"/>
</dbReference>
<evidence type="ECO:0000313" key="10">
    <source>
        <dbReference type="Proteomes" id="UP000050544"/>
    </source>
</evidence>
<feature type="domain" description="ABC transmembrane type-1" evidence="8">
    <location>
        <begin position="71"/>
        <end position="289"/>
    </location>
</feature>
<dbReference type="EMBL" id="LGKO01000002">
    <property type="protein sequence ID" value="KPL84687.1"/>
    <property type="molecule type" value="Genomic_DNA"/>
</dbReference>
<dbReference type="OrthoDB" id="9786413at2"/>
<dbReference type="SUPFAM" id="SSF161098">
    <property type="entry name" value="MetI-like"/>
    <property type="match status" value="1"/>
</dbReference>
<evidence type="ECO:0000256" key="5">
    <source>
        <dbReference type="ARBA" id="ARBA00022989"/>
    </source>
</evidence>
<proteinExistence type="inferred from homology"/>
<accession>A0A0P6Y798</accession>
<keyword evidence="3" id="KW-1003">Cell membrane</keyword>
<feature type="transmembrane region" description="Helical" evidence="7">
    <location>
        <begin position="108"/>
        <end position="128"/>
    </location>
</feature>
<dbReference type="InterPro" id="IPR000515">
    <property type="entry name" value="MetI-like"/>
</dbReference>
<evidence type="ECO:0000256" key="2">
    <source>
        <dbReference type="ARBA" id="ARBA00022448"/>
    </source>
</evidence>
<dbReference type="Pfam" id="PF00528">
    <property type="entry name" value="BPD_transp_1"/>
    <property type="match status" value="1"/>
</dbReference>
<evidence type="ECO:0000256" key="4">
    <source>
        <dbReference type="ARBA" id="ARBA00022692"/>
    </source>
</evidence>
<dbReference type="GO" id="GO:0005886">
    <property type="term" value="C:plasma membrane"/>
    <property type="evidence" value="ECO:0007669"/>
    <property type="project" value="UniProtKB-SubCell"/>
</dbReference>
<protein>
    <submittedName>
        <fullName evidence="9">Sugar ABC transporter permease</fullName>
    </submittedName>
</protein>
<dbReference type="Proteomes" id="UP000050544">
    <property type="component" value="Unassembled WGS sequence"/>
</dbReference>
<evidence type="ECO:0000256" key="6">
    <source>
        <dbReference type="ARBA" id="ARBA00023136"/>
    </source>
</evidence>
<feature type="transmembrane region" description="Helical" evidence="7">
    <location>
        <begin position="75"/>
        <end position="96"/>
    </location>
</feature>
<dbReference type="PANTHER" id="PTHR30193">
    <property type="entry name" value="ABC TRANSPORTER PERMEASE PROTEIN"/>
    <property type="match status" value="1"/>
</dbReference>
<dbReference type="InterPro" id="IPR051393">
    <property type="entry name" value="ABC_transporter_permease"/>
</dbReference>
<comment type="caution">
    <text evidence="9">The sequence shown here is derived from an EMBL/GenBank/DDBJ whole genome shotgun (WGS) entry which is preliminary data.</text>
</comment>
<dbReference type="PANTHER" id="PTHR30193:SF42">
    <property type="entry name" value="ABC TRANSPORTER PERMEASE PROTEIN"/>
    <property type="match status" value="1"/>
</dbReference>
<evidence type="ECO:0000256" key="3">
    <source>
        <dbReference type="ARBA" id="ARBA00022475"/>
    </source>
</evidence>
<dbReference type="PROSITE" id="PS50928">
    <property type="entry name" value="ABC_TM1"/>
    <property type="match status" value="1"/>
</dbReference>
<comment type="similarity">
    <text evidence="7">Belongs to the binding-protein-dependent transport system permease family.</text>
</comment>
<dbReference type="AlphaFoldDB" id="A0A0P6Y798"/>
<dbReference type="STRING" id="869279.SE15_06525"/>
<dbReference type="Gene3D" id="1.10.3720.10">
    <property type="entry name" value="MetI-like"/>
    <property type="match status" value="1"/>
</dbReference>
<keyword evidence="10" id="KW-1185">Reference proteome</keyword>
<feature type="transmembrane region" description="Helical" evidence="7">
    <location>
        <begin position="12"/>
        <end position="32"/>
    </location>
</feature>
<keyword evidence="6 7" id="KW-0472">Membrane</keyword>
<keyword evidence="4 7" id="KW-0812">Transmembrane</keyword>
<name>A0A0P6Y798_9CHLR</name>
<evidence type="ECO:0000313" key="9">
    <source>
        <dbReference type="EMBL" id="KPL84687.1"/>
    </source>
</evidence>
<feature type="transmembrane region" description="Helical" evidence="7">
    <location>
        <begin position="162"/>
        <end position="187"/>
    </location>
</feature>
<feature type="transmembrane region" description="Helical" evidence="7">
    <location>
        <begin position="208"/>
        <end position="228"/>
    </location>
</feature>
<feature type="transmembrane region" description="Helical" evidence="7">
    <location>
        <begin position="265"/>
        <end position="290"/>
    </location>
</feature>
<gene>
    <name evidence="9" type="ORF">SE15_06525</name>
</gene>
<evidence type="ECO:0000259" key="8">
    <source>
        <dbReference type="PROSITE" id="PS50928"/>
    </source>
</evidence>
<dbReference type="RefSeq" id="WP_054521258.1">
    <property type="nucleotide sequence ID" value="NZ_LGKO01000002.1"/>
</dbReference>
<evidence type="ECO:0000256" key="7">
    <source>
        <dbReference type="RuleBase" id="RU363032"/>
    </source>
</evidence>
<reference evidence="9 10" key="1">
    <citation type="submission" date="2015-07" db="EMBL/GenBank/DDBJ databases">
        <title>Whole genome sequence of Thermanaerothrix daxensis DSM 23592.</title>
        <authorList>
            <person name="Hemp J."/>
            <person name="Ward L.M."/>
            <person name="Pace L.A."/>
            <person name="Fischer W.W."/>
        </authorList>
    </citation>
    <scope>NUCLEOTIDE SEQUENCE [LARGE SCALE GENOMIC DNA]</scope>
    <source>
        <strain evidence="9 10">GNS-1</strain>
    </source>
</reference>
<evidence type="ECO:0000256" key="1">
    <source>
        <dbReference type="ARBA" id="ARBA00004651"/>
    </source>
</evidence>